<accession>A0A9D1MVP1</accession>
<dbReference type="GO" id="GO:0005737">
    <property type="term" value="C:cytoplasm"/>
    <property type="evidence" value="ECO:0007669"/>
    <property type="project" value="UniProtKB-SubCell"/>
</dbReference>
<dbReference type="InterPro" id="IPR004498">
    <property type="entry name" value="Ribosomal_PrmA_MeTrfase"/>
</dbReference>
<dbReference type="InterPro" id="IPR029063">
    <property type="entry name" value="SAM-dependent_MTases_sf"/>
</dbReference>
<dbReference type="PANTHER" id="PTHR43648:SF1">
    <property type="entry name" value="ELECTRON TRANSFER FLAVOPROTEIN BETA SUBUNIT LYSINE METHYLTRANSFERASE"/>
    <property type="match status" value="1"/>
</dbReference>
<feature type="binding site" evidence="6">
    <location>
        <position position="245"/>
    </location>
    <ligand>
        <name>S-adenosyl-L-methionine</name>
        <dbReference type="ChEBI" id="CHEBI:59789"/>
    </ligand>
</feature>
<name>A0A9D1MVP1_9FIRM</name>
<evidence type="ECO:0000313" key="8">
    <source>
        <dbReference type="Proteomes" id="UP000824125"/>
    </source>
</evidence>
<evidence type="ECO:0000256" key="5">
    <source>
        <dbReference type="ARBA" id="ARBA00022691"/>
    </source>
</evidence>
<feature type="binding site" evidence="6">
    <location>
        <position position="179"/>
    </location>
    <ligand>
        <name>S-adenosyl-L-methionine</name>
        <dbReference type="ChEBI" id="CHEBI:59789"/>
    </ligand>
</feature>
<keyword evidence="7" id="KW-0687">Ribonucleoprotein</keyword>
<evidence type="ECO:0000256" key="2">
    <source>
        <dbReference type="ARBA" id="ARBA00022490"/>
    </source>
</evidence>
<keyword evidence="7" id="KW-0689">Ribosomal protein</keyword>
<dbReference type="EMBL" id="DVNM01000042">
    <property type="protein sequence ID" value="HIU69789.1"/>
    <property type="molecule type" value="Genomic_DNA"/>
</dbReference>
<dbReference type="NCBIfam" id="TIGR00406">
    <property type="entry name" value="prmA"/>
    <property type="match status" value="1"/>
</dbReference>
<dbReference type="AlphaFoldDB" id="A0A9D1MVP1"/>
<comment type="catalytic activity">
    <reaction evidence="6">
        <text>L-lysyl-[protein] + 3 S-adenosyl-L-methionine = N(6),N(6),N(6)-trimethyl-L-lysyl-[protein] + 3 S-adenosyl-L-homocysteine + 3 H(+)</text>
        <dbReference type="Rhea" id="RHEA:54192"/>
        <dbReference type="Rhea" id="RHEA-COMP:9752"/>
        <dbReference type="Rhea" id="RHEA-COMP:13826"/>
        <dbReference type="ChEBI" id="CHEBI:15378"/>
        <dbReference type="ChEBI" id="CHEBI:29969"/>
        <dbReference type="ChEBI" id="CHEBI:57856"/>
        <dbReference type="ChEBI" id="CHEBI:59789"/>
        <dbReference type="ChEBI" id="CHEBI:61961"/>
    </reaction>
</comment>
<sequence length="315" mass="34865">MSEAWNEIKITVPVEYADTAAAITNMTVPYGIYIEDYSALEDETMQIAHIDLIDEDLLQKDRTKAVIHVYINPCENPREAVSFIEARLQTENIPYTVATAACAEEDWVNNWKQYFHPMPVGKRLLIRPLWIDDYDAQGRKVLSIEPGLAFGTGSHPTTRLCLETMENYVTGGEDVLDIGCGSGILSVAALLFGASSAFGVDIDPLAVKTAVQNAAENGFETPQFRAVQGDLSDRVTGQYDVILANIVADIVMRLNTQVTPFLKPGGVYITGGIIDTREHEVLASFAENGFTVLERHESDGWLVFVCQKEKEKEQD</sequence>
<dbReference type="Pfam" id="PF06325">
    <property type="entry name" value="PrmA"/>
    <property type="match status" value="1"/>
</dbReference>
<dbReference type="GO" id="GO:0005840">
    <property type="term" value="C:ribosome"/>
    <property type="evidence" value="ECO:0007669"/>
    <property type="project" value="UniProtKB-KW"/>
</dbReference>
<dbReference type="GO" id="GO:0008276">
    <property type="term" value="F:protein methyltransferase activity"/>
    <property type="evidence" value="ECO:0007669"/>
    <property type="project" value="UniProtKB-UniRule"/>
</dbReference>
<evidence type="ECO:0000313" key="7">
    <source>
        <dbReference type="EMBL" id="HIU69789.1"/>
    </source>
</evidence>
<comment type="similarity">
    <text evidence="1 6">Belongs to the methyltransferase superfamily. PrmA family.</text>
</comment>
<evidence type="ECO:0000256" key="4">
    <source>
        <dbReference type="ARBA" id="ARBA00022679"/>
    </source>
</evidence>
<keyword evidence="4 6" id="KW-0808">Transferase</keyword>
<reference evidence="7" key="1">
    <citation type="submission" date="2020-10" db="EMBL/GenBank/DDBJ databases">
        <authorList>
            <person name="Gilroy R."/>
        </authorList>
    </citation>
    <scope>NUCLEOTIDE SEQUENCE</scope>
    <source>
        <strain evidence="7">CHK176-6737</strain>
    </source>
</reference>
<dbReference type="Gene3D" id="3.40.50.150">
    <property type="entry name" value="Vaccinia Virus protein VP39"/>
    <property type="match status" value="1"/>
</dbReference>
<dbReference type="HAMAP" id="MF_00735">
    <property type="entry name" value="Methyltr_PrmA"/>
    <property type="match status" value="1"/>
</dbReference>
<evidence type="ECO:0000256" key="1">
    <source>
        <dbReference type="ARBA" id="ARBA00009741"/>
    </source>
</evidence>
<keyword evidence="5 6" id="KW-0949">S-adenosyl-L-methionine</keyword>
<feature type="binding site" evidence="6">
    <location>
        <position position="201"/>
    </location>
    <ligand>
        <name>S-adenosyl-L-methionine</name>
        <dbReference type="ChEBI" id="CHEBI:59789"/>
    </ligand>
</feature>
<feature type="binding site" evidence="6">
    <location>
        <position position="158"/>
    </location>
    <ligand>
        <name>S-adenosyl-L-methionine</name>
        <dbReference type="ChEBI" id="CHEBI:59789"/>
    </ligand>
</feature>
<dbReference type="InterPro" id="IPR050078">
    <property type="entry name" value="Ribosomal_L11_MeTrfase_PrmA"/>
</dbReference>
<proteinExistence type="inferred from homology"/>
<reference evidence="7" key="2">
    <citation type="journal article" date="2021" name="PeerJ">
        <title>Extensive microbial diversity within the chicken gut microbiome revealed by metagenomics and culture.</title>
        <authorList>
            <person name="Gilroy R."/>
            <person name="Ravi A."/>
            <person name="Getino M."/>
            <person name="Pursley I."/>
            <person name="Horton D.L."/>
            <person name="Alikhan N.F."/>
            <person name="Baker D."/>
            <person name="Gharbi K."/>
            <person name="Hall N."/>
            <person name="Watson M."/>
            <person name="Adriaenssens E.M."/>
            <person name="Foster-Nyarko E."/>
            <person name="Jarju S."/>
            <person name="Secka A."/>
            <person name="Antonio M."/>
            <person name="Oren A."/>
            <person name="Chaudhuri R.R."/>
            <person name="La Ragione R."/>
            <person name="Hildebrand F."/>
            <person name="Pallen M.J."/>
        </authorList>
    </citation>
    <scope>NUCLEOTIDE SEQUENCE</scope>
    <source>
        <strain evidence="7">CHK176-6737</strain>
    </source>
</reference>
<dbReference type="EC" id="2.1.1.-" evidence="6"/>
<keyword evidence="2 6" id="KW-0963">Cytoplasm</keyword>
<organism evidence="7 8">
    <name type="scientific">Candidatus Scybalenecus merdavium</name>
    <dbReference type="NCBI Taxonomy" id="2840939"/>
    <lineage>
        <taxon>Bacteria</taxon>
        <taxon>Bacillati</taxon>
        <taxon>Bacillota</taxon>
        <taxon>Clostridia</taxon>
        <taxon>Eubacteriales</taxon>
        <taxon>Oscillospiraceae</taxon>
        <taxon>Oscillospiraceae incertae sedis</taxon>
        <taxon>Candidatus Scybalenecus</taxon>
    </lineage>
</organism>
<dbReference type="PANTHER" id="PTHR43648">
    <property type="entry name" value="ELECTRON TRANSFER FLAVOPROTEIN BETA SUBUNIT LYSINE METHYLTRANSFERASE"/>
    <property type="match status" value="1"/>
</dbReference>
<evidence type="ECO:0000256" key="3">
    <source>
        <dbReference type="ARBA" id="ARBA00022603"/>
    </source>
</evidence>
<dbReference type="Proteomes" id="UP000824125">
    <property type="component" value="Unassembled WGS sequence"/>
</dbReference>
<dbReference type="SUPFAM" id="SSF53335">
    <property type="entry name" value="S-adenosyl-L-methionine-dependent methyltransferases"/>
    <property type="match status" value="1"/>
</dbReference>
<dbReference type="GO" id="GO:0032259">
    <property type="term" value="P:methylation"/>
    <property type="evidence" value="ECO:0007669"/>
    <property type="project" value="UniProtKB-KW"/>
</dbReference>
<comment type="subcellular location">
    <subcellularLocation>
        <location evidence="6">Cytoplasm</location>
    </subcellularLocation>
</comment>
<dbReference type="PIRSF" id="PIRSF000401">
    <property type="entry name" value="RPL11_MTase"/>
    <property type="match status" value="1"/>
</dbReference>
<gene>
    <name evidence="6 7" type="primary">prmA</name>
    <name evidence="7" type="ORF">IAD23_07530</name>
</gene>
<comment type="function">
    <text evidence="6">Methylates ribosomal protein L11.</text>
</comment>
<keyword evidence="3 6" id="KW-0489">Methyltransferase</keyword>
<dbReference type="CDD" id="cd02440">
    <property type="entry name" value="AdoMet_MTases"/>
    <property type="match status" value="1"/>
</dbReference>
<protein>
    <recommendedName>
        <fullName evidence="6">Ribosomal protein L11 methyltransferase</fullName>
        <shortName evidence="6">L11 Mtase</shortName>
        <ecNumber evidence="6">2.1.1.-</ecNumber>
    </recommendedName>
</protein>
<evidence type="ECO:0000256" key="6">
    <source>
        <dbReference type="HAMAP-Rule" id="MF_00735"/>
    </source>
</evidence>
<comment type="caution">
    <text evidence="7">The sequence shown here is derived from an EMBL/GenBank/DDBJ whole genome shotgun (WGS) entry which is preliminary data.</text>
</comment>